<feature type="domain" description="Aldehyde dehydrogenase" evidence="3">
    <location>
        <begin position="13"/>
        <end position="445"/>
    </location>
</feature>
<comment type="caution">
    <text evidence="4">The sequence shown here is derived from an EMBL/GenBank/DDBJ whole genome shotgun (WGS) entry which is preliminary data.</text>
</comment>
<dbReference type="InterPro" id="IPR050740">
    <property type="entry name" value="Aldehyde_DH_Superfamily"/>
</dbReference>
<dbReference type="InterPro" id="IPR016163">
    <property type="entry name" value="Ald_DH_C"/>
</dbReference>
<reference evidence="4 5" key="1">
    <citation type="submission" date="2023-05" db="EMBL/GenBank/DDBJ databases">
        <title>Draft genome sequence of Streptomyces sp. B-S-A6 isolated from a cave soil in Thailand.</title>
        <authorList>
            <person name="Chamroensaksri N."/>
            <person name="Muangham S."/>
        </authorList>
    </citation>
    <scope>NUCLEOTIDE SEQUENCE [LARGE SCALE GENOMIC DNA]</scope>
    <source>
        <strain evidence="4 5">B-S-A6</strain>
    </source>
</reference>
<sequence>MTVLRPSAPEPETPREEVDLRCSLAAQAAPLWEKFTPEARADALTVLADALDANTDHLVHVAADETGYGKDRLTGEVRRTTGQLRMFAERVRTGAYLDVTIDRADPDHPLGPRPELRRYQVPVGPVLVFAAGNFPFAFSVAGTDTASALAAGCPVVLKAHPGHPRTSAATAGIVSEVLARVGAPDGVFSMITGRQAGVRALRDPHITAAAFTGSVRGGRALFDIAASRPTPIPFHGELGSVNPVVVTPGVPAGQREEIAAGFVASYTLGNGQFCTKPGVLLVPQDMDMVELVTRAVRQVAAAPMLSPETVDGYERRLAEIHAAAGTDVLVKGEVTVDDAGTALVSPSLIGVSSIAELREAADVLLEECFGPTALVVQYDSVHEVEEILAALEGALTVSIHTPKAAPEPQDEYGRLLELAQQRAGRVVFNAWPTGVAVTHAQHHGGPYPAATSAHTSVGTAAAQRFLRPVVFQNAPEAFLPPALQESNPLHVPRTVDGETEPADTPPN</sequence>
<evidence type="ECO:0000256" key="1">
    <source>
        <dbReference type="ARBA" id="ARBA00023002"/>
    </source>
</evidence>
<evidence type="ECO:0000259" key="3">
    <source>
        <dbReference type="Pfam" id="PF00171"/>
    </source>
</evidence>
<name>A0ABT6SG67_9ACTN</name>
<evidence type="ECO:0000313" key="4">
    <source>
        <dbReference type="EMBL" id="MDI3406418.1"/>
    </source>
</evidence>
<dbReference type="SUPFAM" id="SSF53720">
    <property type="entry name" value="ALDH-like"/>
    <property type="match status" value="1"/>
</dbReference>
<evidence type="ECO:0000313" key="5">
    <source>
        <dbReference type="Proteomes" id="UP001223978"/>
    </source>
</evidence>
<evidence type="ECO:0000256" key="2">
    <source>
        <dbReference type="SAM" id="MobiDB-lite"/>
    </source>
</evidence>
<protein>
    <submittedName>
        <fullName evidence="4">Aldehyde dehydrogenase (NADP(+))</fullName>
    </submittedName>
</protein>
<keyword evidence="1" id="KW-0560">Oxidoreductase</keyword>
<dbReference type="EMBL" id="JASCIQ010000023">
    <property type="protein sequence ID" value="MDI3406418.1"/>
    <property type="molecule type" value="Genomic_DNA"/>
</dbReference>
<dbReference type="RefSeq" id="WP_282544352.1">
    <property type="nucleotide sequence ID" value="NZ_JASCIQ010000023.1"/>
</dbReference>
<dbReference type="PANTHER" id="PTHR43353:SF3">
    <property type="entry name" value="ALDEHYDE DEHYDROGENASE-RELATED"/>
    <property type="match status" value="1"/>
</dbReference>
<keyword evidence="5" id="KW-1185">Reference proteome</keyword>
<dbReference type="Proteomes" id="UP001223978">
    <property type="component" value="Unassembled WGS sequence"/>
</dbReference>
<proteinExistence type="predicted"/>
<feature type="region of interest" description="Disordered" evidence="2">
    <location>
        <begin position="481"/>
        <end position="507"/>
    </location>
</feature>
<dbReference type="Pfam" id="PF00171">
    <property type="entry name" value="Aldedh"/>
    <property type="match status" value="1"/>
</dbReference>
<dbReference type="InterPro" id="IPR016161">
    <property type="entry name" value="Ald_DH/histidinol_DH"/>
</dbReference>
<dbReference type="Gene3D" id="3.40.309.10">
    <property type="entry name" value="Aldehyde Dehydrogenase, Chain A, domain 2"/>
    <property type="match status" value="1"/>
</dbReference>
<dbReference type="PANTHER" id="PTHR43353">
    <property type="entry name" value="SUCCINATE-SEMIALDEHYDE DEHYDROGENASE, MITOCHONDRIAL"/>
    <property type="match status" value="1"/>
</dbReference>
<accession>A0ABT6SG67</accession>
<dbReference type="Gene3D" id="3.40.605.10">
    <property type="entry name" value="Aldehyde Dehydrogenase, Chain A, domain 1"/>
    <property type="match status" value="1"/>
</dbReference>
<dbReference type="InterPro" id="IPR016162">
    <property type="entry name" value="Ald_DH_N"/>
</dbReference>
<gene>
    <name evidence="4" type="ORF">QIS96_21740</name>
</gene>
<organism evidence="4 5">
    <name type="scientific">Streptomyces cavernicola</name>
    <dbReference type="NCBI Taxonomy" id="3043613"/>
    <lineage>
        <taxon>Bacteria</taxon>
        <taxon>Bacillati</taxon>
        <taxon>Actinomycetota</taxon>
        <taxon>Actinomycetes</taxon>
        <taxon>Kitasatosporales</taxon>
        <taxon>Streptomycetaceae</taxon>
        <taxon>Streptomyces</taxon>
    </lineage>
</organism>
<dbReference type="InterPro" id="IPR015590">
    <property type="entry name" value="Aldehyde_DH_dom"/>
</dbReference>
<dbReference type="InterPro" id="IPR044151">
    <property type="entry name" value="ALDH_KGSADH"/>
</dbReference>
<dbReference type="CDD" id="cd07129">
    <property type="entry name" value="ALDH_KGSADH"/>
    <property type="match status" value="1"/>
</dbReference>